<evidence type="ECO:0000259" key="2">
    <source>
        <dbReference type="Pfam" id="PF02698"/>
    </source>
</evidence>
<keyword evidence="1" id="KW-1133">Transmembrane helix</keyword>
<reference evidence="3 4" key="1">
    <citation type="submission" date="2018-08" db="EMBL/GenBank/DDBJ databases">
        <title>The draft genome squence of Brumimicrobium sp. N62.</title>
        <authorList>
            <person name="Du Z.-J."/>
            <person name="Luo H.-R."/>
        </authorList>
    </citation>
    <scope>NUCLEOTIDE SEQUENCE [LARGE SCALE GENOMIC DNA]</scope>
    <source>
        <strain evidence="3 4">N62</strain>
    </source>
</reference>
<dbReference type="InterPro" id="IPR051599">
    <property type="entry name" value="Cell_Envelope_Assoc"/>
</dbReference>
<dbReference type="Pfam" id="PF02698">
    <property type="entry name" value="DUF218"/>
    <property type="match status" value="1"/>
</dbReference>
<dbReference type="PANTHER" id="PTHR30336:SF20">
    <property type="entry name" value="DUF218 DOMAIN-CONTAINING PROTEIN"/>
    <property type="match status" value="1"/>
</dbReference>
<comment type="caution">
    <text evidence="3">The sequence shown here is derived from an EMBL/GenBank/DDBJ whole genome shotgun (WGS) entry which is preliminary data.</text>
</comment>
<feature type="domain" description="DUF218" evidence="2">
    <location>
        <begin position="38"/>
        <end position="165"/>
    </location>
</feature>
<sequence length="196" mass="22574">MKLKKFISLLVFSVLVYFIINAIRIYKFSFEYSEQKSDVAIVLGAGINGDIPSPVFRERINHSVYLYKKGIVSKIIYTGGQGKGQTQFESVVAKKYAIEKGVNEGDIFIEKKSKYTVENLSEAKQIMDSLEFKTVLLISDPFHMRRAALLANKNKLNFKTSPTQTSMYKSKIPRFIQLMYECFFFSIREPITRISF</sequence>
<dbReference type="GO" id="GO:0005886">
    <property type="term" value="C:plasma membrane"/>
    <property type="evidence" value="ECO:0007669"/>
    <property type="project" value="TreeGrafter"/>
</dbReference>
<protein>
    <submittedName>
        <fullName evidence="3">YdcF family protein</fullName>
    </submittedName>
</protein>
<dbReference type="InterPro" id="IPR003848">
    <property type="entry name" value="DUF218"/>
</dbReference>
<dbReference type="PANTHER" id="PTHR30336">
    <property type="entry name" value="INNER MEMBRANE PROTEIN, PROBABLE PERMEASE"/>
    <property type="match status" value="1"/>
</dbReference>
<proteinExistence type="predicted"/>
<keyword evidence="1" id="KW-0812">Transmembrane</keyword>
<organism evidence="3 4">
    <name type="scientific">Brumimicrobium aurantiacum</name>
    <dbReference type="NCBI Taxonomy" id="1737063"/>
    <lineage>
        <taxon>Bacteria</taxon>
        <taxon>Pseudomonadati</taxon>
        <taxon>Bacteroidota</taxon>
        <taxon>Flavobacteriia</taxon>
        <taxon>Flavobacteriales</taxon>
        <taxon>Crocinitomicaceae</taxon>
        <taxon>Brumimicrobium</taxon>
    </lineage>
</organism>
<name>A0A3E1EVN9_9FLAO</name>
<evidence type="ECO:0000256" key="1">
    <source>
        <dbReference type="SAM" id="Phobius"/>
    </source>
</evidence>
<dbReference type="CDD" id="cd06259">
    <property type="entry name" value="YdcF-like"/>
    <property type="match status" value="1"/>
</dbReference>
<dbReference type="RefSeq" id="WP_116881683.1">
    <property type="nucleotide sequence ID" value="NZ_QURB01000008.1"/>
</dbReference>
<gene>
    <name evidence="3" type="ORF">DXU93_12745</name>
</gene>
<dbReference type="EMBL" id="QURB01000008">
    <property type="protein sequence ID" value="RFC53625.1"/>
    <property type="molecule type" value="Genomic_DNA"/>
</dbReference>
<feature type="transmembrane region" description="Helical" evidence="1">
    <location>
        <begin position="6"/>
        <end position="26"/>
    </location>
</feature>
<dbReference type="Gene3D" id="3.40.50.620">
    <property type="entry name" value="HUPs"/>
    <property type="match status" value="1"/>
</dbReference>
<keyword evidence="1" id="KW-0472">Membrane</keyword>
<evidence type="ECO:0000313" key="4">
    <source>
        <dbReference type="Proteomes" id="UP000257127"/>
    </source>
</evidence>
<keyword evidence="4" id="KW-1185">Reference proteome</keyword>
<evidence type="ECO:0000313" key="3">
    <source>
        <dbReference type="EMBL" id="RFC53625.1"/>
    </source>
</evidence>
<dbReference type="AlphaFoldDB" id="A0A3E1EVN9"/>
<accession>A0A3E1EVN9</accession>
<dbReference type="InterPro" id="IPR014729">
    <property type="entry name" value="Rossmann-like_a/b/a_fold"/>
</dbReference>
<dbReference type="OrthoDB" id="9782395at2"/>
<dbReference type="Proteomes" id="UP000257127">
    <property type="component" value="Unassembled WGS sequence"/>
</dbReference>